<protein>
    <submittedName>
        <fullName evidence="6">Oxidoreductase</fullName>
    </submittedName>
</protein>
<dbReference type="PANTHER" id="PTHR43391:SF14">
    <property type="entry name" value="DEHYDROGENASE_REDUCTASE SDR FAMILY PROTEIN 7-LIKE"/>
    <property type="match status" value="1"/>
</dbReference>
<evidence type="ECO:0000256" key="1">
    <source>
        <dbReference type="ARBA" id="ARBA00006484"/>
    </source>
</evidence>
<dbReference type="PROSITE" id="PS00061">
    <property type="entry name" value="ADH_SHORT"/>
    <property type="match status" value="1"/>
</dbReference>
<dbReference type="InterPro" id="IPR057326">
    <property type="entry name" value="KR_dom"/>
</dbReference>
<evidence type="ECO:0000256" key="4">
    <source>
        <dbReference type="RuleBase" id="RU000363"/>
    </source>
</evidence>
<sequence length="246" mass="25181">MTDGIEGKVVVVTGAGSGIGAATARRLAAGGAKLVLAGRGAVRLEQVAASIAADGGTVAWMAADVATRDGPAGLVDLALKRFGRLDVLVSNAGVAPIGPFDDLAVDDWDRMIDINLRGVLYGIAAALPVFRRQTSGHFVTVISTAGLRIVPGMGVYAATKNAVRTVMEGLRQESRGDFRVTGISPGFVRTDLAASMPDPGGMAGMQARMAEIGLDADAVARSIAFAIAEPDGVDIGDLVIRPTVQD</sequence>
<keyword evidence="3" id="KW-0560">Oxidoreductase</keyword>
<proteinExistence type="inferred from homology"/>
<evidence type="ECO:0000313" key="7">
    <source>
        <dbReference type="Proteomes" id="UP000075787"/>
    </source>
</evidence>
<reference evidence="6 7" key="1">
    <citation type="submission" date="2015-12" db="EMBL/GenBank/DDBJ databases">
        <title>Genome sequence of Tistrella mobilis MCCC 1A02139.</title>
        <authorList>
            <person name="Lu L."/>
            <person name="Lai Q."/>
            <person name="Shao Z."/>
            <person name="Qian P."/>
        </authorList>
    </citation>
    <scope>NUCLEOTIDE SEQUENCE [LARGE SCALE GENOMIC DNA]</scope>
    <source>
        <strain evidence="6 7">MCCC 1A02139</strain>
    </source>
</reference>
<evidence type="ECO:0000256" key="2">
    <source>
        <dbReference type="ARBA" id="ARBA00022857"/>
    </source>
</evidence>
<dbReference type="GeneID" id="97243222"/>
<dbReference type="InterPro" id="IPR020904">
    <property type="entry name" value="Sc_DH/Rdtase_CS"/>
</dbReference>
<dbReference type="GO" id="GO:0016491">
    <property type="term" value="F:oxidoreductase activity"/>
    <property type="evidence" value="ECO:0007669"/>
    <property type="project" value="UniProtKB-KW"/>
</dbReference>
<gene>
    <name evidence="6" type="ORF">AUP44_26415</name>
</gene>
<organism evidence="6 7">
    <name type="scientific">Tistrella mobilis</name>
    <dbReference type="NCBI Taxonomy" id="171437"/>
    <lineage>
        <taxon>Bacteria</taxon>
        <taxon>Pseudomonadati</taxon>
        <taxon>Pseudomonadota</taxon>
        <taxon>Alphaproteobacteria</taxon>
        <taxon>Geminicoccales</taxon>
        <taxon>Geminicoccaceae</taxon>
        <taxon>Tistrella</taxon>
    </lineage>
</organism>
<dbReference type="PRINTS" id="PR00081">
    <property type="entry name" value="GDHRDH"/>
</dbReference>
<comment type="similarity">
    <text evidence="1 4">Belongs to the short-chain dehydrogenases/reductases (SDR) family.</text>
</comment>
<dbReference type="PANTHER" id="PTHR43391">
    <property type="entry name" value="RETINOL DEHYDROGENASE-RELATED"/>
    <property type="match status" value="1"/>
</dbReference>
<dbReference type="SMART" id="SM00822">
    <property type="entry name" value="PKS_KR"/>
    <property type="match status" value="1"/>
</dbReference>
<dbReference type="AlphaFoldDB" id="A0A162L896"/>
<dbReference type="EMBL" id="LPZR01000108">
    <property type="protein sequence ID" value="KYO53734.1"/>
    <property type="molecule type" value="Genomic_DNA"/>
</dbReference>
<dbReference type="Pfam" id="PF00106">
    <property type="entry name" value="adh_short"/>
    <property type="match status" value="1"/>
</dbReference>
<dbReference type="Proteomes" id="UP000075787">
    <property type="component" value="Unassembled WGS sequence"/>
</dbReference>
<accession>A0A162L896</accession>
<evidence type="ECO:0000259" key="5">
    <source>
        <dbReference type="SMART" id="SM00822"/>
    </source>
</evidence>
<dbReference type="PRINTS" id="PR00080">
    <property type="entry name" value="SDRFAMILY"/>
</dbReference>
<feature type="domain" description="Ketoreductase" evidence="5">
    <location>
        <begin position="8"/>
        <end position="205"/>
    </location>
</feature>
<dbReference type="RefSeq" id="WP_062763493.1">
    <property type="nucleotide sequence ID" value="NZ_CP121045.1"/>
</dbReference>
<evidence type="ECO:0000313" key="6">
    <source>
        <dbReference type="EMBL" id="KYO53734.1"/>
    </source>
</evidence>
<comment type="caution">
    <text evidence="6">The sequence shown here is derived from an EMBL/GenBank/DDBJ whole genome shotgun (WGS) entry which is preliminary data.</text>
</comment>
<name>A0A162L896_9PROT</name>
<dbReference type="InterPro" id="IPR002347">
    <property type="entry name" value="SDR_fam"/>
</dbReference>
<dbReference type="SUPFAM" id="SSF51735">
    <property type="entry name" value="NAD(P)-binding Rossmann-fold domains"/>
    <property type="match status" value="1"/>
</dbReference>
<dbReference type="OrthoDB" id="9810734at2"/>
<keyword evidence="2" id="KW-0521">NADP</keyword>
<dbReference type="Gene3D" id="3.40.50.720">
    <property type="entry name" value="NAD(P)-binding Rossmann-like Domain"/>
    <property type="match status" value="1"/>
</dbReference>
<dbReference type="InterPro" id="IPR036291">
    <property type="entry name" value="NAD(P)-bd_dom_sf"/>
</dbReference>
<evidence type="ECO:0000256" key="3">
    <source>
        <dbReference type="ARBA" id="ARBA00023002"/>
    </source>
</evidence>